<protein>
    <submittedName>
        <fullName evidence="1">Uncharacterized protein</fullName>
    </submittedName>
</protein>
<evidence type="ECO:0000313" key="1">
    <source>
        <dbReference type="EMBL" id="KAK7294763.1"/>
    </source>
</evidence>
<dbReference type="Proteomes" id="UP001359559">
    <property type="component" value="Unassembled WGS sequence"/>
</dbReference>
<organism evidence="1 2">
    <name type="scientific">Clitoria ternatea</name>
    <name type="common">Butterfly pea</name>
    <dbReference type="NCBI Taxonomy" id="43366"/>
    <lineage>
        <taxon>Eukaryota</taxon>
        <taxon>Viridiplantae</taxon>
        <taxon>Streptophyta</taxon>
        <taxon>Embryophyta</taxon>
        <taxon>Tracheophyta</taxon>
        <taxon>Spermatophyta</taxon>
        <taxon>Magnoliopsida</taxon>
        <taxon>eudicotyledons</taxon>
        <taxon>Gunneridae</taxon>
        <taxon>Pentapetalae</taxon>
        <taxon>rosids</taxon>
        <taxon>fabids</taxon>
        <taxon>Fabales</taxon>
        <taxon>Fabaceae</taxon>
        <taxon>Papilionoideae</taxon>
        <taxon>50 kb inversion clade</taxon>
        <taxon>NPAAA clade</taxon>
        <taxon>indigoferoid/millettioid clade</taxon>
        <taxon>Phaseoleae</taxon>
        <taxon>Clitoria</taxon>
    </lineage>
</organism>
<reference evidence="1 2" key="1">
    <citation type="submission" date="2024-01" db="EMBL/GenBank/DDBJ databases">
        <title>The genomes of 5 underutilized Papilionoideae crops provide insights into root nodulation and disease resistance.</title>
        <authorList>
            <person name="Yuan L."/>
        </authorList>
    </citation>
    <scope>NUCLEOTIDE SEQUENCE [LARGE SCALE GENOMIC DNA]</scope>
    <source>
        <strain evidence="1">LY-2023</strain>
        <tissue evidence="1">Leaf</tissue>
    </source>
</reference>
<keyword evidence="2" id="KW-1185">Reference proteome</keyword>
<gene>
    <name evidence="1" type="ORF">RJT34_17659</name>
</gene>
<name>A0AAN9JBJ8_CLITE</name>
<sequence length="95" mass="11180">MMIVVKPFNLDLEIVVEHEEYEHLCLPWKKMPIVKHLRKNLGLGLVSTRLHGLWVRNSEIKIMDLNEVPVATEIEIFLQAIKYLIQENYRLGLDT</sequence>
<evidence type="ECO:0000313" key="2">
    <source>
        <dbReference type="Proteomes" id="UP001359559"/>
    </source>
</evidence>
<accession>A0AAN9JBJ8</accession>
<comment type="caution">
    <text evidence="1">The sequence shown here is derived from an EMBL/GenBank/DDBJ whole genome shotgun (WGS) entry which is preliminary data.</text>
</comment>
<dbReference type="EMBL" id="JAYKXN010000004">
    <property type="protein sequence ID" value="KAK7294763.1"/>
    <property type="molecule type" value="Genomic_DNA"/>
</dbReference>
<dbReference type="AlphaFoldDB" id="A0AAN9JBJ8"/>
<proteinExistence type="predicted"/>